<sequence>MSQYTELLSAIPMSQLAQQVGADEAEVEQAVKQVLPALVGGLSANAQQPEGAAALTGALSDHTDRDPMTDASTIDTDDGAKIVSHIFGNQSEDVVNQLGGLGGGAGSGLIKKLLPILAPIVLSWLARKLSGGGGLGGVLGDALGGDAPQQTSKDTAPTGQGGVGDLLGDLLGGALGKSPAQGQSGGFGLDDLLGGLLGGKR</sequence>
<dbReference type="Pfam" id="PF06078">
    <property type="entry name" value="DUF937"/>
    <property type="match status" value="1"/>
</dbReference>
<gene>
    <name evidence="1" type="ORF">NF556_08330</name>
</gene>
<name>A0ABY4YY15_9MICO</name>
<keyword evidence="2" id="KW-1185">Reference proteome</keyword>
<evidence type="ECO:0000313" key="2">
    <source>
        <dbReference type="Proteomes" id="UP001056455"/>
    </source>
</evidence>
<protein>
    <submittedName>
        <fullName evidence="1">DUF937 domain-containing protein</fullName>
    </submittedName>
</protein>
<dbReference type="Gene3D" id="1.10.10.690">
    <property type="entry name" value="YidB-like"/>
    <property type="match status" value="1"/>
</dbReference>
<accession>A0ABY4YY15</accession>
<dbReference type="RefSeq" id="WP_252595176.1">
    <property type="nucleotide sequence ID" value="NZ_CP099489.1"/>
</dbReference>
<reference evidence="1" key="1">
    <citation type="submission" date="2022-06" db="EMBL/GenBank/DDBJ databases">
        <title>Ornithinimicrobium HY1793.</title>
        <authorList>
            <person name="Huang Y."/>
        </authorList>
    </citation>
    <scope>NUCLEOTIDE SEQUENCE</scope>
    <source>
        <strain evidence="1">HY1793</strain>
    </source>
</reference>
<evidence type="ECO:0000313" key="1">
    <source>
        <dbReference type="EMBL" id="USQ81640.1"/>
    </source>
</evidence>
<proteinExistence type="predicted"/>
<dbReference type="EMBL" id="CP099489">
    <property type="protein sequence ID" value="USQ81640.1"/>
    <property type="molecule type" value="Genomic_DNA"/>
</dbReference>
<dbReference type="InterPro" id="IPR009282">
    <property type="entry name" value="DUF937"/>
</dbReference>
<dbReference type="InterPro" id="IPR027405">
    <property type="entry name" value="YidB-like"/>
</dbReference>
<organism evidence="1 2">
    <name type="scientific">Ornithinimicrobium faecis</name>
    <dbReference type="NCBI Taxonomy" id="2934158"/>
    <lineage>
        <taxon>Bacteria</taxon>
        <taxon>Bacillati</taxon>
        <taxon>Actinomycetota</taxon>
        <taxon>Actinomycetes</taxon>
        <taxon>Micrococcales</taxon>
        <taxon>Ornithinimicrobiaceae</taxon>
        <taxon>Ornithinimicrobium</taxon>
    </lineage>
</organism>
<dbReference type="SUPFAM" id="SSF140804">
    <property type="entry name" value="YidB-like"/>
    <property type="match status" value="1"/>
</dbReference>
<dbReference type="Proteomes" id="UP001056455">
    <property type="component" value="Chromosome"/>
</dbReference>